<dbReference type="AlphaFoldDB" id="A0A381QEJ9"/>
<organism evidence="1">
    <name type="scientific">marine metagenome</name>
    <dbReference type="NCBI Taxonomy" id="408172"/>
    <lineage>
        <taxon>unclassified sequences</taxon>
        <taxon>metagenomes</taxon>
        <taxon>ecological metagenomes</taxon>
    </lineage>
</organism>
<gene>
    <name evidence="1" type="ORF">METZ01_LOCUS29351</name>
</gene>
<reference evidence="1" key="1">
    <citation type="submission" date="2018-05" db="EMBL/GenBank/DDBJ databases">
        <authorList>
            <person name="Lanie J.A."/>
            <person name="Ng W.-L."/>
            <person name="Kazmierczak K.M."/>
            <person name="Andrzejewski T.M."/>
            <person name="Davidsen T.M."/>
            <person name="Wayne K.J."/>
            <person name="Tettelin H."/>
            <person name="Glass J.I."/>
            <person name="Rusch D."/>
            <person name="Podicherti R."/>
            <person name="Tsui H.-C.T."/>
            <person name="Winkler M.E."/>
        </authorList>
    </citation>
    <scope>NUCLEOTIDE SEQUENCE</scope>
</reference>
<sequence>VTILNTNLRNISIVFIITTALISCTSINQFTPSTQIILQKEDFTIEGKFKIKINSIRENGYFLLKKQNNTVNLTLGRNYLLPERELIFDYKDLIVLSELINAEDKNFTYKPFPKNLRVEQLISLILGKEDLKQIDSWYINYPQGIKEINGFQVPQKTLLISGDSSIEFILKKFTLI</sequence>
<dbReference type="EMBL" id="UINC01001281">
    <property type="protein sequence ID" value="SUZ76497.1"/>
    <property type="molecule type" value="Genomic_DNA"/>
</dbReference>
<protein>
    <recommendedName>
        <fullName evidence="2">Outer-membrane lipoprotein LolB</fullName>
    </recommendedName>
</protein>
<accession>A0A381QEJ9</accession>
<evidence type="ECO:0008006" key="2">
    <source>
        <dbReference type="Google" id="ProtNLM"/>
    </source>
</evidence>
<proteinExistence type="predicted"/>
<feature type="non-terminal residue" evidence="1">
    <location>
        <position position="1"/>
    </location>
</feature>
<evidence type="ECO:0000313" key="1">
    <source>
        <dbReference type="EMBL" id="SUZ76497.1"/>
    </source>
</evidence>
<name>A0A381QEJ9_9ZZZZ</name>